<feature type="coiled-coil region" evidence="7">
    <location>
        <begin position="5"/>
        <end position="32"/>
    </location>
</feature>
<accession>A0A166A0P8</accession>
<evidence type="ECO:0000256" key="2">
    <source>
        <dbReference type="ARBA" id="ARBA00009154"/>
    </source>
</evidence>
<dbReference type="InterPro" id="IPR011082">
    <property type="entry name" value="Exosome-assoc_fac/DNA_repair"/>
</dbReference>
<dbReference type="PANTHER" id="PTHR15341">
    <property type="entry name" value="SUN-COR STEROID HORMONE RECEPTOR CO-REPRESSOR"/>
    <property type="match status" value="1"/>
</dbReference>
<keyword evidence="5 6" id="KW-0539">Nucleus</keyword>
<feature type="region of interest" description="Disordered" evidence="8">
    <location>
        <begin position="125"/>
        <end position="159"/>
    </location>
</feature>
<dbReference type="Proteomes" id="UP000077266">
    <property type="component" value="Unassembled WGS sequence"/>
</dbReference>
<comment type="subcellular location">
    <subcellularLocation>
        <location evidence="1 6">Nucleus</location>
    </subcellularLocation>
</comment>
<dbReference type="GO" id="GO:0003723">
    <property type="term" value="F:RNA binding"/>
    <property type="evidence" value="ECO:0007669"/>
    <property type="project" value="UniProtKB-UniRule"/>
</dbReference>
<dbReference type="GO" id="GO:0000178">
    <property type="term" value="C:exosome (RNase complex)"/>
    <property type="evidence" value="ECO:0007669"/>
    <property type="project" value="TreeGrafter"/>
</dbReference>
<gene>
    <name evidence="9" type="ORF">EXIGLDRAFT_620572</name>
</gene>
<dbReference type="GO" id="GO:0003677">
    <property type="term" value="F:DNA binding"/>
    <property type="evidence" value="ECO:0007669"/>
    <property type="project" value="TreeGrafter"/>
</dbReference>
<keyword evidence="7" id="KW-0175">Coiled coil</keyword>
<evidence type="ECO:0000313" key="9">
    <source>
        <dbReference type="EMBL" id="KZV87489.1"/>
    </source>
</evidence>
<protein>
    <recommendedName>
        <fullName evidence="6">Exosome complex protein</fullName>
    </recommendedName>
</protein>
<evidence type="ECO:0000256" key="3">
    <source>
        <dbReference type="ARBA" id="ARBA00022552"/>
    </source>
</evidence>
<evidence type="ECO:0000256" key="6">
    <source>
        <dbReference type="RuleBase" id="RU368003"/>
    </source>
</evidence>
<sequence>MDADAAKYRKVVEKLNDALDGLEESLEPLLAKPMSETLTGMTGALDQAKLNVLVPYMVHDLIFIYLKTIGVDPKTHAVVAELERIKQYFAKIKQAEDPEKRRLAIDREAAGRFIKHAIAQAKAAEQRDATAAQKQEEGMDVDGAEQAESSTGTGAKRRRPAFDPFAGVLIPIYFCT</sequence>
<evidence type="ECO:0000256" key="7">
    <source>
        <dbReference type="SAM" id="Coils"/>
    </source>
</evidence>
<dbReference type="EMBL" id="KV426123">
    <property type="protein sequence ID" value="KZV87489.1"/>
    <property type="molecule type" value="Genomic_DNA"/>
</dbReference>
<keyword evidence="4 6" id="KW-0694">RNA-binding</keyword>
<evidence type="ECO:0000256" key="4">
    <source>
        <dbReference type="ARBA" id="ARBA00022884"/>
    </source>
</evidence>
<keyword evidence="3 6" id="KW-0698">rRNA processing</keyword>
<dbReference type="InParanoid" id="A0A166A0P8"/>
<organism evidence="9 10">
    <name type="scientific">Exidia glandulosa HHB12029</name>
    <dbReference type="NCBI Taxonomy" id="1314781"/>
    <lineage>
        <taxon>Eukaryota</taxon>
        <taxon>Fungi</taxon>
        <taxon>Dikarya</taxon>
        <taxon>Basidiomycota</taxon>
        <taxon>Agaricomycotina</taxon>
        <taxon>Agaricomycetes</taxon>
        <taxon>Auriculariales</taxon>
        <taxon>Exidiaceae</taxon>
        <taxon>Exidia</taxon>
    </lineage>
</organism>
<proteinExistence type="inferred from homology"/>
<dbReference type="InterPro" id="IPR007146">
    <property type="entry name" value="Sas10/Utp3/C1D"/>
</dbReference>
<dbReference type="PANTHER" id="PTHR15341:SF3">
    <property type="entry name" value="NUCLEAR NUCLEIC ACID-BINDING PROTEIN C1D"/>
    <property type="match status" value="1"/>
</dbReference>
<evidence type="ECO:0000256" key="5">
    <source>
        <dbReference type="ARBA" id="ARBA00023242"/>
    </source>
</evidence>
<dbReference type="STRING" id="1314781.A0A166A0P8"/>
<name>A0A166A0P8_EXIGL</name>
<keyword evidence="10" id="KW-1185">Reference proteome</keyword>
<dbReference type="GO" id="GO:0000460">
    <property type="term" value="P:maturation of 5.8S rRNA"/>
    <property type="evidence" value="ECO:0007669"/>
    <property type="project" value="TreeGrafter"/>
</dbReference>
<comment type="similarity">
    <text evidence="2 6">Belongs to the C1D family.</text>
</comment>
<reference evidence="9 10" key="1">
    <citation type="journal article" date="2016" name="Mol. Biol. Evol.">
        <title>Comparative Genomics of Early-Diverging Mushroom-Forming Fungi Provides Insights into the Origins of Lignocellulose Decay Capabilities.</title>
        <authorList>
            <person name="Nagy L.G."/>
            <person name="Riley R."/>
            <person name="Tritt A."/>
            <person name="Adam C."/>
            <person name="Daum C."/>
            <person name="Floudas D."/>
            <person name="Sun H."/>
            <person name="Yadav J.S."/>
            <person name="Pangilinan J."/>
            <person name="Larsson K.H."/>
            <person name="Matsuura K."/>
            <person name="Barry K."/>
            <person name="Labutti K."/>
            <person name="Kuo R."/>
            <person name="Ohm R.A."/>
            <person name="Bhattacharya S.S."/>
            <person name="Shirouzu T."/>
            <person name="Yoshinaga Y."/>
            <person name="Martin F.M."/>
            <person name="Grigoriev I.V."/>
            <person name="Hibbett D.S."/>
        </authorList>
    </citation>
    <scope>NUCLEOTIDE SEQUENCE [LARGE SCALE GENOMIC DNA]</scope>
    <source>
        <strain evidence="9 10">HHB12029</strain>
    </source>
</reference>
<evidence type="ECO:0000313" key="10">
    <source>
        <dbReference type="Proteomes" id="UP000077266"/>
    </source>
</evidence>
<dbReference type="GO" id="GO:0010468">
    <property type="term" value="P:regulation of gene expression"/>
    <property type="evidence" value="ECO:0007669"/>
    <property type="project" value="TreeGrafter"/>
</dbReference>
<evidence type="ECO:0000256" key="1">
    <source>
        <dbReference type="ARBA" id="ARBA00004123"/>
    </source>
</evidence>
<dbReference type="FunCoup" id="A0A166A0P8">
    <property type="interactions" value="63"/>
</dbReference>
<dbReference type="GO" id="GO:0005730">
    <property type="term" value="C:nucleolus"/>
    <property type="evidence" value="ECO:0007669"/>
    <property type="project" value="TreeGrafter"/>
</dbReference>
<dbReference type="AlphaFoldDB" id="A0A166A0P8"/>
<dbReference type="OrthoDB" id="1421013at2759"/>
<dbReference type="Pfam" id="PF04000">
    <property type="entry name" value="Sas10_Utp3"/>
    <property type="match status" value="1"/>
</dbReference>
<comment type="function">
    <text evidence="6">Required for exosome-dependent processing of pre-rRNA and small nucleolar RNA (snRNA) precursors. Involved in processing of 35S pre-rRNA at the A0, A1 and A2 sites.</text>
</comment>
<evidence type="ECO:0000256" key="8">
    <source>
        <dbReference type="SAM" id="MobiDB-lite"/>
    </source>
</evidence>